<protein>
    <recommendedName>
        <fullName evidence="2">N-acetylmuramoyl-L-alanine amidase</fullName>
        <ecNumber evidence="2">3.5.1.28</ecNumber>
    </recommendedName>
</protein>
<reference evidence="5" key="1">
    <citation type="submission" date="2023-02" db="EMBL/GenBank/DDBJ databases">
        <title>Tahibacter soli sp. nov. isolated from soil.</title>
        <authorList>
            <person name="Baek J.H."/>
            <person name="Lee J.K."/>
            <person name="Choi D.G."/>
            <person name="Jeon C.O."/>
        </authorList>
    </citation>
    <scope>NUCLEOTIDE SEQUENCE</scope>
    <source>
        <strain evidence="5">BL</strain>
    </source>
</reference>
<dbReference type="Pfam" id="PF01520">
    <property type="entry name" value="Amidase_3"/>
    <property type="match status" value="1"/>
</dbReference>
<comment type="caution">
    <text evidence="5">The sequence shown here is derived from an EMBL/GenBank/DDBJ whole genome shotgun (WGS) entry which is preliminary data.</text>
</comment>
<keyword evidence="3 5" id="KW-0378">Hydrolase</keyword>
<dbReference type="RefSeq" id="WP_263544932.1">
    <property type="nucleotide sequence ID" value="NZ_JAOVZO020000014.1"/>
</dbReference>
<dbReference type="GO" id="GO:0008745">
    <property type="term" value="F:N-acetylmuramoyl-L-alanine amidase activity"/>
    <property type="evidence" value="ECO:0007669"/>
    <property type="project" value="UniProtKB-EC"/>
</dbReference>
<comment type="catalytic activity">
    <reaction evidence="1">
        <text>Hydrolyzes the link between N-acetylmuramoyl residues and L-amino acid residues in certain cell-wall glycopeptides.</text>
        <dbReference type="EC" id="3.5.1.28"/>
    </reaction>
</comment>
<dbReference type="EC" id="3.5.1.28" evidence="2"/>
<keyword evidence="6" id="KW-1185">Reference proteome</keyword>
<evidence type="ECO:0000313" key="6">
    <source>
        <dbReference type="Proteomes" id="UP001139971"/>
    </source>
</evidence>
<evidence type="ECO:0000313" key="5">
    <source>
        <dbReference type="EMBL" id="MDC8012735.1"/>
    </source>
</evidence>
<evidence type="ECO:0000256" key="2">
    <source>
        <dbReference type="ARBA" id="ARBA00011901"/>
    </source>
</evidence>
<dbReference type="Gene3D" id="3.40.630.40">
    <property type="entry name" value="Zn-dependent exopeptidases"/>
    <property type="match status" value="1"/>
</dbReference>
<dbReference type="PANTHER" id="PTHR30404">
    <property type="entry name" value="N-ACETYLMURAMOYL-L-ALANINE AMIDASE"/>
    <property type="match status" value="1"/>
</dbReference>
<dbReference type="Proteomes" id="UP001139971">
    <property type="component" value="Unassembled WGS sequence"/>
</dbReference>
<dbReference type="EMBL" id="JAOVZO020000014">
    <property type="protein sequence ID" value="MDC8012735.1"/>
    <property type="molecule type" value="Genomic_DNA"/>
</dbReference>
<feature type="domain" description="MurNAc-LAA" evidence="4">
    <location>
        <begin position="95"/>
        <end position="243"/>
    </location>
</feature>
<organism evidence="5 6">
    <name type="scientific">Tahibacter soli</name>
    <dbReference type="NCBI Taxonomy" id="2983605"/>
    <lineage>
        <taxon>Bacteria</taxon>
        <taxon>Pseudomonadati</taxon>
        <taxon>Pseudomonadota</taxon>
        <taxon>Gammaproteobacteria</taxon>
        <taxon>Lysobacterales</taxon>
        <taxon>Rhodanobacteraceae</taxon>
        <taxon>Tahibacter</taxon>
    </lineage>
</organism>
<evidence type="ECO:0000256" key="1">
    <source>
        <dbReference type="ARBA" id="ARBA00001561"/>
    </source>
</evidence>
<name>A0A9X4BGF9_9GAMM</name>
<evidence type="ECO:0000256" key="3">
    <source>
        <dbReference type="ARBA" id="ARBA00022801"/>
    </source>
</evidence>
<dbReference type="AlphaFoldDB" id="A0A9X4BGF9"/>
<dbReference type="SUPFAM" id="SSF53187">
    <property type="entry name" value="Zn-dependent exopeptidases"/>
    <property type="match status" value="1"/>
</dbReference>
<dbReference type="GO" id="GO:0030288">
    <property type="term" value="C:outer membrane-bounded periplasmic space"/>
    <property type="evidence" value="ECO:0007669"/>
    <property type="project" value="TreeGrafter"/>
</dbReference>
<gene>
    <name evidence="5" type="ORF">OD750_009265</name>
</gene>
<dbReference type="CDD" id="cd02696">
    <property type="entry name" value="MurNAc-LAA"/>
    <property type="match status" value="1"/>
</dbReference>
<proteinExistence type="predicted"/>
<evidence type="ECO:0000259" key="4">
    <source>
        <dbReference type="SMART" id="SM00646"/>
    </source>
</evidence>
<sequence length="254" mass="27133">MLEDRRRNAAILAGVALVAAVVAFAWRRSGGDAPLIAVDVGHSATIGGAVSASGVAEFAFNRELAQTIGDAFARDGIAFVPVGLDGSMTDVKMRPPYAASKRATFLLSIHHDSVQPQYLETWERNGGQGLYSDRYSGFSLFVSRGNAHLAESLACARSIGAALIAAGFAPTAHHAEDIDGERRTWADERNGVYYYDNLHVLRVSAMPAVLLEAGVIVNRRDEAVLRTVETRQKIAIAAGAGLRACGQVRSNPDR</sequence>
<dbReference type="InterPro" id="IPR050695">
    <property type="entry name" value="N-acetylmuramoyl_amidase_3"/>
</dbReference>
<dbReference type="PANTHER" id="PTHR30404:SF0">
    <property type="entry name" value="N-ACETYLMURAMOYL-L-ALANINE AMIDASE AMIC"/>
    <property type="match status" value="1"/>
</dbReference>
<dbReference type="SMART" id="SM00646">
    <property type="entry name" value="Ami_3"/>
    <property type="match status" value="1"/>
</dbReference>
<dbReference type="InterPro" id="IPR002508">
    <property type="entry name" value="MurNAc-LAA_cat"/>
</dbReference>
<dbReference type="GO" id="GO:0009253">
    <property type="term" value="P:peptidoglycan catabolic process"/>
    <property type="evidence" value="ECO:0007669"/>
    <property type="project" value="InterPro"/>
</dbReference>
<accession>A0A9X4BGF9</accession>